<evidence type="ECO:0000256" key="1">
    <source>
        <dbReference type="ARBA" id="ARBA00022553"/>
    </source>
</evidence>
<keyword evidence="6" id="KW-1185">Reference proteome</keyword>
<dbReference type="PROSITE" id="PS51585">
    <property type="entry name" value="SAM_MT_TPMT"/>
    <property type="match status" value="1"/>
</dbReference>
<dbReference type="STRING" id="1908236.BEN48_04900"/>
<dbReference type="AlphaFoldDB" id="A0A1G1SUJ1"/>
<reference evidence="5 6" key="1">
    <citation type="submission" date="2016-08" db="EMBL/GenBank/DDBJ databases">
        <title>Hymenobacter coccineus sp. nov., Hymenobacter lapidarius sp. nov. and Hymenobacter glacialis sp. nov., isolated from Antarctic soil.</title>
        <authorList>
            <person name="Sedlacek I."/>
            <person name="Kralova S."/>
            <person name="Kyrova K."/>
            <person name="Maslanova I."/>
            <person name="Stankova E."/>
            <person name="Vrbovska V."/>
            <person name="Nemec M."/>
            <person name="Bartak M."/>
            <person name="Svec P."/>
            <person name="Busse H.-J."/>
            <person name="Pantucek R."/>
        </authorList>
    </citation>
    <scope>NUCLEOTIDE SEQUENCE [LARGE SCALE GENOMIC DNA]</scope>
    <source>
        <strain evidence="5 6">CCM 8648</strain>
    </source>
</reference>
<dbReference type="GO" id="GO:0032259">
    <property type="term" value="P:methylation"/>
    <property type="evidence" value="ECO:0007669"/>
    <property type="project" value="UniProtKB-KW"/>
</dbReference>
<evidence type="ECO:0000256" key="4">
    <source>
        <dbReference type="ARBA" id="ARBA00022691"/>
    </source>
</evidence>
<sequence length="202" mass="22962">MKSFFSDFDAAYWRERYVAGRDGWDAHGITPPLRAYFDQLDVSQQPRILIPGAGRAYEAEYLHQMGFEHVFVADLAPEPLADLAARAPTFPKEHLLLADFFALPNEQPYDLIVEQTFFCALNPVLRPAYAKQCAALLRPGGTLMGLLFDTDFGPVQEPPFGGSKAEYRAYFAPYFNFRHFETATNSLKPRQGRELFICLKKK</sequence>
<evidence type="ECO:0000256" key="3">
    <source>
        <dbReference type="ARBA" id="ARBA00022679"/>
    </source>
</evidence>
<keyword evidence="1" id="KW-0597">Phosphoprotein</keyword>
<dbReference type="RefSeq" id="WP_070735702.1">
    <property type="nucleotide sequence ID" value="NZ_MDZC01000101.1"/>
</dbReference>
<dbReference type="PANTHER" id="PTHR32183:SF11">
    <property type="entry name" value="THIOL METHYLTRANSFERASE 2-RELATED"/>
    <property type="match status" value="1"/>
</dbReference>
<dbReference type="InterPro" id="IPR029063">
    <property type="entry name" value="SAM-dependent_MTases_sf"/>
</dbReference>
<protein>
    <submittedName>
        <fullName evidence="5">SAM-dependent methyltransferase</fullName>
    </submittedName>
</protein>
<comment type="caution">
    <text evidence="5">The sequence shown here is derived from an EMBL/GenBank/DDBJ whole genome shotgun (WGS) entry which is preliminary data.</text>
</comment>
<dbReference type="Pfam" id="PF05724">
    <property type="entry name" value="TPMT"/>
    <property type="match status" value="1"/>
</dbReference>
<dbReference type="InterPro" id="IPR008854">
    <property type="entry name" value="TPMT"/>
</dbReference>
<gene>
    <name evidence="5" type="ORF">BEN48_04900</name>
</gene>
<evidence type="ECO:0000313" key="5">
    <source>
        <dbReference type="EMBL" id="OGX82292.1"/>
    </source>
</evidence>
<dbReference type="PANTHER" id="PTHR32183">
    <property type="match status" value="1"/>
</dbReference>
<dbReference type="EMBL" id="MDZC01000101">
    <property type="protein sequence ID" value="OGX82292.1"/>
    <property type="molecule type" value="Genomic_DNA"/>
</dbReference>
<organism evidence="5 6">
    <name type="scientific">Hymenobacter glacialis</name>
    <dbReference type="NCBI Taxonomy" id="1908236"/>
    <lineage>
        <taxon>Bacteria</taxon>
        <taxon>Pseudomonadati</taxon>
        <taxon>Bacteroidota</taxon>
        <taxon>Cytophagia</taxon>
        <taxon>Cytophagales</taxon>
        <taxon>Hymenobacteraceae</taxon>
        <taxon>Hymenobacter</taxon>
    </lineage>
</organism>
<dbReference type="OrthoDB" id="9778208at2"/>
<dbReference type="Proteomes" id="UP000177791">
    <property type="component" value="Unassembled WGS sequence"/>
</dbReference>
<name>A0A1G1SUJ1_9BACT</name>
<evidence type="ECO:0000313" key="6">
    <source>
        <dbReference type="Proteomes" id="UP000177791"/>
    </source>
</evidence>
<keyword evidence="2 5" id="KW-0489">Methyltransferase</keyword>
<dbReference type="CDD" id="cd02440">
    <property type="entry name" value="AdoMet_MTases"/>
    <property type="match status" value="1"/>
</dbReference>
<keyword evidence="3" id="KW-0808">Transferase</keyword>
<accession>A0A1G1SUJ1</accession>
<dbReference type="Gene3D" id="3.40.50.150">
    <property type="entry name" value="Vaccinia Virus protein VP39"/>
    <property type="match status" value="1"/>
</dbReference>
<dbReference type="SUPFAM" id="SSF53335">
    <property type="entry name" value="S-adenosyl-L-methionine-dependent methyltransferases"/>
    <property type="match status" value="1"/>
</dbReference>
<keyword evidence="4" id="KW-0949">S-adenosyl-L-methionine</keyword>
<dbReference type="GO" id="GO:0008757">
    <property type="term" value="F:S-adenosylmethionine-dependent methyltransferase activity"/>
    <property type="evidence" value="ECO:0007669"/>
    <property type="project" value="InterPro"/>
</dbReference>
<proteinExistence type="predicted"/>
<evidence type="ECO:0000256" key="2">
    <source>
        <dbReference type="ARBA" id="ARBA00022603"/>
    </source>
</evidence>